<dbReference type="STRING" id="767817.Desgi_0064"/>
<dbReference type="KEGG" id="dgi:Desgi_0064"/>
<keyword evidence="3" id="KW-0808">Transferase</keyword>
<evidence type="ECO:0000256" key="2">
    <source>
        <dbReference type="ARBA" id="ARBA00012417"/>
    </source>
</evidence>
<keyword evidence="7" id="KW-0547">Nucleotide-binding</keyword>
<evidence type="ECO:0000313" key="15">
    <source>
        <dbReference type="Proteomes" id="UP000013520"/>
    </source>
</evidence>
<dbReference type="InterPro" id="IPR027417">
    <property type="entry name" value="P-loop_NTPase"/>
</dbReference>
<comment type="similarity">
    <text evidence="1">Belongs to the DnaX/STICHEL family.</text>
</comment>
<dbReference type="GO" id="GO:0003887">
    <property type="term" value="F:DNA-directed DNA polymerase activity"/>
    <property type="evidence" value="ECO:0007669"/>
    <property type="project" value="UniProtKB-KW"/>
</dbReference>
<accession>R4KJ68</accession>
<dbReference type="InterPro" id="IPR001270">
    <property type="entry name" value="ClpA/B"/>
</dbReference>
<keyword evidence="15" id="KW-1185">Reference proteome</keyword>
<evidence type="ECO:0000256" key="3">
    <source>
        <dbReference type="ARBA" id="ARBA00022679"/>
    </source>
</evidence>
<dbReference type="PANTHER" id="PTHR11669">
    <property type="entry name" value="REPLICATION FACTOR C / DNA POLYMERASE III GAMMA-TAU SUBUNIT"/>
    <property type="match status" value="1"/>
</dbReference>
<organism evidence="14 15">
    <name type="scientific">Desulfoscipio gibsoniae DSM 7213</name>
    <dbReference type="NCBI Taxonomy" id="767817"/>
    <lineage>
        <taxon>Bacteria</taxon>
        <taxon>Bacillati</taxon>
        <taxon>Bacillota</taxon>
        <taxon>Clostridia</taxon>
        <taxon>Eubacteriales</taxon>
        <taxon>Desulfallaceae</taxon>
        <taxon>Desulfoscipio</taxon>
    </lineage>
</organism>
<evidence type="ECO:0000256" key="8">
    <source>
        <dbReference type="ARBA" id="ARBA00022833"/>
    </source>
</evidence>
<dbReference type="PRINTS" id="PR00300">
    <property type="entry name" value="CLPPROTEASEA"/>
</dbReference>
<dbReference type="InterPro" id="IPR022754">
    <property type="entry name" value="DNA_pol_III_gamma-3"/>
</dbReference>
<evidence type="ECO:0000259" key="13">
    <source>
        <dbReference type="SMART" id="SM00382"/>
    </source>
</evidence>
<evidence type="ECO:0000256" key="11">
    <source>
        <dbReference type="ARBA" id="ARBA00049244"/>
    </source>
</evidence>
<evidence type="ECO:0000256" key="7">
    <source>
        <dbReference type="ARBA" id="ARBA00022741"/>
    </source>
</evidence>
<dbReference type="InterPro" id="IPR012763">
    <property type="entry name" value="DNA_pol_III_sug/sutau_N"/>
</dbReference>
<dbReference type="Gene3D" id="1.20.272.10">
    <property type="match status" value="1"/>
</dbReference>
<dbReference type="OrthoDB" id="9810148at2"/>
<proteinExistence type="inferred from homology"/>
<reference evidence="14 15" key="1">
    <citation type="submission" date="2012-01" db="EMBL/GenBank/DDBJ databases">
        <title>Complete sequence of Desulfotomaculum gibsoniae DSM 7213.</title>
        <authorList>
            <consortium name="US DOE Joint Genome Institute"/>
            <person name="Lucas S."/>
            <person name="Han J."/>
            <person name="Lapidus A."/>
            <person name="Cheng J.-F."/>
            <person name="Goodwin L."/>
            <person name="Pitluck S."/>
            <person name="Peters L."/>
            <person name="Ovchinnikova G."/>
            <person name="Teshima H."/>
            <person name="Detter J.C."/>
            <person name="Han C."/>
            <person name="Tapia R."/>
            <person name="Land M."/>
            <person name="Hauser L."/>
            <person name="Kyrpides N."/>
            <person name="Ivanova N."/>
            <person name="Pagani I."/>
            <person name="Parshina S."/>
            <person name="Plugge C."/>
            <person name="Muyzer G."/>
            <person name="Kuever J."/>
            <person name="Ivanova A."/>
            <person name="Nazina T."/>
            <person name="Klenk H.-P."/>
            <person name="Brambilla E."/>
            <person name="Spring S."/>
            <person name="Stams A.F."/>
            <person name="Woyke T."/>
        </authorList>
    </citation>
    <scope>NUCLEOTIDE SEQUENCE [LARGE SCALE GENOMIC DNA]</scope>
    <source>
        <strain evidence="14 15">DSM 7213</strain>
    </source>
</reference>
<keyword evidence="9" id="KW-0067">ATP-binding</keyword>
<dbReference type="Gene3D" id="3.40.50.300">
    <property type="entry name" value="P-loop containing nucleotide triphosphate hydrolases"/>
    <property type="match status" value="1"/>
</dbReference>
<dbReference type="GO" id="GO:0009360">
    <property type="term" value="C:DNA polymerase III complex"/>
    <property type="evidence" value="ECO:0007669"/>
    <property type="project" value="InterPro"/>
</dbReference>
<dbReference type="Pfam" id="PF22608">
    <property type="entry name" value="DNAX_ATPase_lid"/>
    <property type="match status" value="1"/>
</dbReference>
<protein>
    <recommendedName>
        <fullName evidence="2">DNA-directed DNA polymerase</fullName>
        <ecNumber evidence="2">2.7.7.7</ecNumber>
    </recommendedName>
</protein>
<dbReference type="AlphaFoldDB" id="R4KJ68"/>
<dbReference type="NCBIfam" id="TIGR02397">
    <property type="entry name" value="dnaX_nterm"/>
    <property type="match status" value="1"/>
</dbReference>
<dbReference type="GO" id="GO:0006261">
    <property type="term" value="P:DNA-templated DNA replication"/>
    <property type="evidence" value="ECO:0007669"/>
    <property type="project" value="TreeGrafter"/>
</dbReference>
<dbReference type="Gene3D" id="1.10.8.60">
    <property type="match status" value="1"/>
</dbReference>
<dbReference type="FunFam" id="3.40.50.300:FF:000014">
    <property type="entry name" value="DNA polymerase III subunit gamma/tau"/>
    <property type="match status" value="1"/>
</dbReference>
<sequence>MVSYLALYRQWRPQQLGELVGQKHVTETLRNALIAGKVSHAYLFCGPRGTGKTSTAKILARAINCSEQHEGEPCNRCRNCREIMSGATMDVIEIDAASNRGIDEIRELKENIKFFPSLGSKRIYIVDEVHMLTNEAFNALLKTLEEPPGHVVFVLATTEPHKVPLTILSRCQRFDFRPIPEELIAKRLEQVVARSNFDVDGEAVQAITRAAGGSMRDALSVLDQALLLSGETAVTADTVHSILGTVAEDVLFGLATGLAVKKAAGVLRQVAEIVAAGKDLQQLVKELTEYLRRLLVVFLAPEGTGEAGFNMPPAELLQLFTRDRLIRAIDHLVEAEQVMRRSVHPRVVLELALVRVMDDDPPPVDELLHRIERLEKALANGEHRGMCEGQSYSNNEPVKDISAVQSNNQPPLKSTTVNAKVQAGFQIDGKQPKMGNTKANPTASPVCGASDDTATDSQVFQKINNNSPVPGPETSHANDTELVHVPAGESNGSELQAIKTAPLKNTGIIMAEDPVQRKTGKNDTQDDPRYSIDQINKWWPEIMAVVKKANPVAYTCLCQVWPAEIKEHRLVLGVPLGDVFIKNMAEDPGTKQLLTQTLNSITRLTWQIRCDFYDAPPPGWRRNAEQLDTAEAISLFQGAEVPLEKDLDKK</sequence>
<dbReference type="HOGENOM" id="CLU_006229_0_3_9"/>
<dbReference type="PANTHER" id="PTHR11669:SF0">
    <property type="entry name" value="PROTEIN STICHEL-LIKE 2"/>
    <property type="match status" value="1"/>
</dbReference>
<dbReference type="GO" id="GO:0003677">
    <property type="term" value="F:DNA binding"/>
    <property type="evidence" value="ECO:0007669"/>
    <property type="project" value="InterPro"/>
</dbReference>
<keyword evidence="5" id="KW-0235">DNA replication</keyword>
<dbReference type="InterPro" id="IPR045085">
    <property type="entry name" value="HLD_clamp_pol_III_gamma_tau"/>
</dbReference>
<gene>
    <name evidence="14" type="ORF">Desgi_0064</name>
</gene>
<keyword evidence="8" id="KW-0862">Zinc</keyword>
<dbReference type="InterPro" id="IPR003593">
    <property type="entry name" value="AAA+_ATPase"/>
</dbReference>
<evidence type="ECO:0000256" key="10">
    <source>
        <dbReference type="ARBA" id="ARBA00022932"/>
    </source>
</evidence>
<dbReference type="SUPFAM" id="SSF52540">
    <property type="entry name" value="P-loop containing nucleoside triphosphate hydrolases"/>
    <property type="match status" value="1"/>
</dbReference>
<dbReference type="Pfam" id="PF13177">
    <property type="entry name" value="DNA_pol3_delta2"/>
    <property type="match status" value="1"/>
</dbReference>
<evidence type="ECO:0000256" key="5">
    <source>
        <dbReference type="ARBA" id="ARBA00022705"/>
    </source>
</evidence>
<dbReference type="RefSeq" id="WP_006523139.1">
    <property type="nucleotide sequence ID" value="NC_021184.1"/>
</dbReference>
<dbReference type="eggNOG" id="COG2812">
    <property type="taxonomic scope" value="Bacteria"/>
</dbReference>
<feature type="domain" description="AAA+ ATPase" evidence="13">
    <location>
        <begin position="38"/>
        <end position="180"/>
    </location>
</feature>
<keyword evidence="4" id="KW-0548">Nucleotidyltransferase</keyword>
<keyword evidence="6" id="KW-0479">Metal-binding</keyword>
<dbReference type="Pfam" id="PF12169">
    <property type="entry name" value="DNA_pol3_gamma3"/>
    <property type="match status" value="1"/>
</dbReference>
<dbReference type="CDD" id="cd18137">
    <property type="entry name" value="HLD_clamp_pol_III_gamma_tau"/>
    <property type="match status" value="1"/>
</dbReference>
<dbReference type="FunFam" id="1.10.8.60:FF:000013">
    <property type="entry name" value="DNA polymerase III subunit gamma/tau"/>
    <property type="match status" value="1"/>
</dbReference>
<evidence type="ECO:0000256" key="9">
    <source>
        <dbReference type="ARBA" id="ARBA00022840"/>
    </source>
</evidence>
<dbReference type="EC" id="2.7.7.7" evidence="2"/>
<dbReference type="EMBL" id="CP003273">
    <property type="protein sequence ID" value="AGK99680.1"/>
    <property type="molecule type" value="Genomic_DNA"/>
</dbReference>
<evidence type="ECO:0000256" key="12">
    <source>
        <dbReference type="SAM" id="MobiDB-lite"/>
    </source>
</evidence>
<dbReference type="InterPro" id="IPR050238">
    <property type="entry name" value="DNA_Rep/Repair_Clamp_Loader"/>
</dbReference>
<dbReference type="Proteomes" id="UP000013520">
    <property type="component" value="Chromosome"/>
</dbReference>
<dbReference type="SUPFAM" id="SSF48019">
    <property type="entry name" value="post-AAA+ oligomerization domain-like"/>
    <property type="match status" value="1"/>
</dbReference>
<dbReference type="CDD" id="cd00009">
    <property type="entry name" value="AAA"/>
    <property type="match status" value="1"/>
</dbReference>
<comment type="catalytic activity">
    <reaction evidence="11">
        <text>DNA(n) + a 2'-deoxyribonucleoside 5'-triphosphate = DNA(n+1) + diphosphate</text>
        <dbReference type="Rhea" id="RHEA:22508"/>
        <dbReference type="Rhea" id="RHEA-COMP:17339"/>
        <dbReference type="Rhea" id="RHEA-COMP:17340"/>
        <dbReference type="ChEBI" id="CHEBI:33019"/>
        <dbReference type="ChEBI" id="CHEBI:61560"/>
        <dbReference type="ChEBI" id="CHEBI:173112"/>
        <dbReference type="EC" id="2.7.7.7"/>
    </reaction>
</comment>
<dbReference type="NCBIfam" id="NF004046">
    <property type="entry name" value="PRK05563.1"/>
    <property type="match status" value="1"/>
</dbReference>
<dbReference type="SMART" id="SM00382">
    <property type="entry name" value="AAA"/>
    <property type="match status" value="1"/>
</dbReference>
<evidence type="ECO:0000256" key="6">
    <source>
        <dbReference type="ARBA" id="ARBA00022723"/>
    </source>
</evidence>
<name>R4KJ68_9FIRM</name>
<keyword evidence="10" id="KW-0239">DNA-directed DNA polymerase</keyword>
<evidence type="ECO:0000313" key="14">
    <source>
        <dbReference type="EMBL" id="AGK99680.1"/>
    </source>
</evidence>
<dbReference type="InterPro" id="IPR008921">
    <property type="entry name" value="DNA_pol3_clamp-load_cplx_C"/>
</dbReference>
<dbReference type="GO" id="GO:0046872">
    <property type="term" value="F:metal ion binding"/>
    <property type="evidence" value="ECO:0007669"/>
    <property type="project" value="UniProtKB-KW"/>
</dbReference>
<dbReference type="GO" id="GO:0005524">
    <property type="term" value="F:ATP binding"/>
    <property type="evidence" value="ECO:0007669"/>
    <property type="project" value="UniProtKB-KW"/>
</dbReference>
<evidence type="ECO:0000256" key="4">
    <source>
        <dbReference type="ARBA" id="ARBA00022695"/>
    </source>
</evidence>
<evidence type="ECO:0000256" key="1">
    <source>
        <dbReference type="ARBA" id="ARBA00006360"/>
    </source>
</evidence>
<feature type="region of interest" description="Disordered" evidence="12">
    <location>
        <begin position="429"/>
        <end position="449"/>
    </location>
</feature>